<gene>
    <name evidence="1" type="ORF">FB45DRAFT_368003</name>
</gene>
<dbReference type="EMBL" id="JARKIF010000040">
    <property type="protein sequence ID" value="KAJ7609481.1"/>
    <property type="molecule type" value="Genomic_DNA"/>
</dbReference>
<dbReference type="Proteomes" id="UP001221142">
    <property type="component" value="Unassembled WGS sequence"/>
</dbReference>
<accession>A0AAD7B417</accession>
<name>A0AAD7B417_9AGAR</name>
<comment type="caution">
    <text evidence="1">The sequence shown here is derived from an EMBL/GenBank/DDBJ whole genome shotgun (WGS) entry which is preliminary data.</text>
</comment>
<sequence>MAQCAPSTLPLEIEREIFEQAAYTDPLCVPRLMLVAWRVKIWVEPFLYRVLMLMGTNWKSEQGYPFVDDRLLTRASAIPPHVLKNSVRNLWLNWLPHDAAEFFISAAALVENLWVSIRFNPTDSLLQAIGSVSPKRLHTYIHDLLGLQDLLALPILSRLTHIEVLSVTTDKHAEIWQVLAQIRTLTHLAFAAEDSEFLEMCPSLLGECTTLRVLLYKTDSRDFDSTDKFPVLCDLREDVRFVQMRHDDGHRDWRMGALTGVDFWSRAEDFIAKRQSGQIDRLQYIIEEDAGTMTC</sequence>
<protein>
    <submittedName>
        <fullName evidence="1">Uncharacterized protein</fullName>
    </submittedName>
</protein>
<dbReference type="AlphaFoldDB" id="A0AAD7B417"/>
<keyword evidence="2" id="KW-1185">Reference proteome</keyword>
<evidence type="ECO:0000313" key="2">
    <source>
        <dbReference type="Proteomes" id="UP001221142"/>
    </source>
</evidence>
<reference evidence="1" key="1">
    <citation type="submission" date="2023-03" db="EMBL/GenBank/DDBJ databases">
        <title>Massive genome expansion in bonnet fungi (Mycena s.s.) driven by repeated elements and novel gene families across ecological guilds.</title>
        <authorList>
            <consortium name="Lawrence Berkeley National Laboratory"/>
            <person name="Harder C.B."/>
            <person name="Miyauchi S."/>
            <person name="Viragh M."/>
            <person name="Kuo A."/>
            <person name="Thoen E."/>
            <person name="Andreopoulos B."/>
            <person name="Lu D."/>
            <person name="Skrede I."/>
            <person name="Drula E."/>
            <person name="Henrissat B."/>
            <person name="Morin E."/>
            <person name="Kohler A."/>
            <person name="Barry K."/>
            <person name="LaButti K."/>
            <person name="Morin E."/>
            <person name="Salamov A."/>
            <person name="Lipzen A."/>
            <person name="Mereny Z."/>
            <person name="Hegedus B."/>
            <person name="Baldrian P."/>
            <person name="Stursova M."/>
            <person name="Weitz H."/>
            <person name="Taylor A."/>
            <person name="Grigoriev I.V."/>
            <person name="Nagy L.G."/>
            <person name="Martin F."/>
            <person name="Kauserud H."/>
        </authorList>
    </citation>
    <scope>NUCLEOTIDE SEQUENCE</scope>
    <source>
        <strain evidence="1">9284</strain>
    </source>
</reference>
<organism evidence="1 2">
    <name type="scientific">Roridomyces roridus</name>
    <dbReference type="NCBI Taxonomy" id="1738132"/>
    <lineage>
        <taxon>Eukaryota</taxon>
        <taxon>Fungi</taxon>
        <taxon>Dikarya</taxon>
        <taxon>Basidiomycota</taxon>
        <taxon>Agaricomycotina</taxon>
        <taxon>Agaricomycetes</taxon>
        <taxon>Agaricomycetidae</taxon>
        <taxon>Agaricales</taxon>
        <taxon>Marasmiineae</taxon>
        <taxon>Mycenaceae</taxon>
        <taxon>Roridomyces</taxon>
    </lineage>
</organism>
<evidence type="ECO:0000313" key="1">
    <source>
        <dbReference type="EMBL" id="KAJ7609481.1"/>
    </source>
</evidence>
<proteinExistence type="predicted"/>